<feature type="transmembrane region" description="Helical" evidence="2">
    <location>
        <begin position="509"/>
        <end position="529"/>
    </location>
</feature>
<feature type="transmembrane region" description="Helical" evidence="2">
    <location>
        <begin position="541"/>
        <end position="563"/>
    </location>
</feature>
<keyword evidence="2" id="KW-1133">Transmembrane helix</keyword>
<gene>
    <name evidence="3" type="ORF">EDD36DRAFT_39397</name>
</gene>
<feature type="region of interest" description="Disordered" evidence="1">
    <location>
        <begin position="289"/>
        <end position="339"/>
    </location>
</feature>
<name>A0AAN6IIR7_9EURO</name>
<protein>
    <submittedName>
        <fullName evidence="3">Uncharacterized protein</fullName>
    </submittedName>
</protein>
<keyword evidence="2" id="KW-0472">Membrane</keyword>
<feature type="compositionally biased region" description="Polar residues" evidence="1">
    <location>
        <begin position="305"/>
        <end position="331"/>
    </location>
</feature>
<comment type="caution">
    <text evidence="3">The sequence shown here is derived from an EMBL/GenBank/DDBJ whole genome shotgun (WGS) entry which is preliminary data.</text>
</comment>
<dbReference type="Proteomes" id="UP001203852">
    <property type="component" value="Unassembled WGS sequence"/>
</dbReference>
<evidence type="ECO:0000256" key="1">
    <source>
        <dbReference type="SAM" id="MobiDB-lite"/>
    </source>
</evidence>
<dbReference type="PANTHER" id="PTHR35043:SF7">
    <property type="entry name" value="TRANSCRIPTION FACTOR DOMAIN-CONTAINING PROTEIN"/>
    <property type="match status" value="1"/>
</dbReference>
<evidence type="ECO:0000313" key="3">
    <source>
        <dbReference type="EMBL" id="KAI1618685.1"/>
    </source>
</evidence>
<dbReference type="EMBL" id="MU404350">
    <property type="protein sequence ID" value="KAI1618685.1"/>
    <property type="molecule type" value="Genomic_DNA"/>
</dbReference>
<organism evidence="3 4">
    <name type="scientific">Exophiala viscosa</name>
    <dbReference type="NCBI Taxonomy" id="2486360"/>
    <lineage>
        <taxon>Eukaryota</taxon>
        <taxon>Fungi</taxon>
        <taxon>Dikarya</taxon>
        <taxon>Ascomycota</taxon>
        <taxon>Pezizomycotina</taxon>
        <taxon>Eurotiomycetes</taxon>
        <taxon>Chaetothyriomycetidae</taxon>
        <taxon>Chaetothyriales</taxon>
        <taxon>Herpotrichiellaceae</taxon>
        <taxon>Exophiala</taxon>
    </lineage>
</organism>
<accession>A0AAN6IIR7</accession>
<keyword evidence="2" id="KW-0812">Transmembrane</keyword>
<keyword evidence="4" id="KW-1185">Reference proteome</keyword>
<evidence type="ECO:0000256" key="2">
    <source>
        <dbReference type="SAM" id="Phobius"/>
    </source>
</evidence>
<evidence type="ECO:0000313" key="4">
    <source>
        <dbReference type="Proteomes" id="UP001203852"/>
    </source>
</evidence>
<dbReference type="PANTHER" id="PTHR35043">
    <property type="entry name" value="TRANSCRIPTION FACTOR DOMAIN-CONTAINING PROTEIN"/>
    <property type="match status" value="1"/>
</dbReference>
<proteinExistence type="predicted"/>
<dbReference type="AlphaFoldDB" id="A0AAN6IIR7"/>
<reference evidence="3" key="1">
    <citation type="journal article" date="2022" name="bioRxiv">
        <title>Deciphering the potential niche of two novel black yeast fungi from a biological soil crust based on their genomes, phenotypes, and melanin regulation.</title>
        <authorList>
            <consortium name="DOE Joint Genome Institute"/>
            <person name="Carr E.C."/>
            <person name="Barton Q."/>
            <person name="Grambo S."/>
            <person name="Sullivan M."/>
            <person name="Renfro C.M."/>
            <person name="Kuo A."/>
            <person name="Pangilinan J."/>
            <person name="Lipzen A."/>
            <person name="Keymanesh K."/>
            <person name="Savage E."/>
            <person name="Barry K."/>
            <person name="Grigoriev I.V."/>
            <person name="Riekhof W.R."/>
            <person name="Harris S.S."/>
        </authorList>
    </citation>
    <scope>NUCLEOTIDE SEQUENCE</scope>
    <source>
        <strain evidence="3">JF 03-4F</strain>
    </source>
</reference>
<sequence length="646" mass="72477">MSSSTDDAAYSDTTINWMPEPNVRGTFELLRSCLITLSLCVYAAVHLNVPCTTDKSKLLAAQVKWILCGMFAPELVVFTAWSQWISARELMRTVEQCNKGKDPSMHYPDWSMKHNFFAQMGGFAIDTKDHGEEYIPGSPRVHLTANGAAVLAQQGRLPRVTEQFISDKSKANSLAKVLVVIQAGWLIVECIGRAVAGLPITLLEINTVAHVVCALMMYALWWHKPLNISEPVVIKGDGIHSFCSAMWMFSEFSSQKDHEFTKKFERSEFESLIRYEILQQRSNSLREPCMQATSNTGDVEKDADTSYSPDNCTSFGTRQSQHPTARQQLRNPPNAATHHNDEICSFLGKAKQVEPSQQELTVRTMRPFSHGEVLSNIHAVQCVDSQKSFDIRVGEEQALFPMGFGPNSEGLHPLARNVSRNANTNGTPGQPVHIEVDKIRLNRWSLAAACLDRHPNLWARHQRRLPNIRSQDGVLWTRTEYPNELCKTNYVNVRIPNWPGNDLIWRNKGLAVGFFVACGTIYGAIHLSAWNAHFPSSPERLCWRISAISLAGSAFLFSLASVYDGPFLAGTRENGSEGTSRQGWRGWCIRWGIECVRTVFGSMLFICGVVYVCARGFLVVEAFISLRALPREAYDTPQWSQYLSHL</sequence>
<feature type="transmembrane region" description="Helical" evidence="2">
    <location>
        <begin position="599"/>
        <end position="624"/>
    </location>
</feature>